<protein>
    <submittedName>
        <fullName evidence="1">HET-domain-containing protein</fullName>
    </submittedName>
</protein>
<gene>
    <name evidence="1" type="ORF">BDR25DRAFT_183998</name>
</gene>
<evidence type="ECO:0000313" key="2">
    <source>
        <dbReference type="Proteomes" id="UP000799755"/>
    </source>
</evidence>
<feature type="non-terminal residue" evidence="1">
    <location>
        <position position="983"/>
    </location>
</feature>
<sequence length="983" mass="114051">LRIDHEDIRDFPDYTYDPLPPDKKRIRLMKLYSGEVWGTKIYCELVEVEYDKKFHIPTEIKEGEADNDAIRFLKGNDGKEEKQKEDFDKLVKEWENVDGRKIQYEALSWSWGEGEEVYAILIKKGNDTFKKPVRKALALALKYLRRPGKPRTLWIDAICINQNSPGERNHQVQMMSRIYTRARQVCIWLGEADEDSEIAIKFIKEEIMELKNFDRISSNERYSQKWQALMSLMQRDWFFRRWVVQEIALAGAATVYCGPHSIPWKSFAVAVELFVEVETATHRLSEVMKRDEKFRHVPNYFEYVSELGASLLVQATGKVFRVNRSPMRPESDSSARKKTEKRQILDRLRETQTIDPLERRSLLSLEFLISTMFIFQASEPRDVVYSLLAIARDAAPFAPAQLGQDDQKLYLVMTLLDRFLAEKPFTVDYSRPFSDICRDFVEFSIKQTHKANPQQALDILCRPWAPDPPKGMSIRLQNKDRIKKTDEKRLGPPRRKWKRRLDRRVEEYQGTNSDDFEDVNCRARFKYAPDPQVADGKAWEVDNRETAAYFAEVTKKENSGWPVWRKRGDAELEMYSDSSWKPSPGWEWIKFRYFPNPNTIPDVEPLPSWVARASQAPFMLDHAPGMEMRKTSRANAEPLVGAPQDGRRNYNAAGPEKLDLDRLIFKKRPVLGHYSLFVEGFELDEVTDVVDASQLGGIPKAWLELGGWVDFDQDPPDDFWRTIVADRGRDNRNPPYYYARACKESVHKGGTMGGSVNTMALINNEQSSIVAEFCRRVHAVIWNRSLFRTKDKRLGLAQNVKAGDKVFILKGCTVPVVLSKNKKSSPRLEVELEQEEDRIELLKALIRKAMFRRERKFKYKAVSKDAQDADTKAAAEQKLQKSMSRRDNAFQRLKNDVEEEMRNEDAAKEKAADVVDDTPLLPRTPPGSETKKGAGKHSEKEKDKGPQCWYQFKGECYLHGMMDGEAMRKKFNDQTEYQTLELR</sequence>
<name>A0ACB6R8G2_9PLEO</name>
<comment type="caution">
    <text evidence="1">The sequence shown here is derived from an EMBL/GenBank/DDBJ whole genome shotgun (WGS) entry which is preliminary data.</text>
</comment>
<evidence type="ECO:0000313" key="1">
    <source>
        <dbReference type="EMBL" id="KAF2475609.1"/>
    </source>
</evidence>
<reference evidence="1" key="1">
    <citation type="journal article" date="2020" name="Stud. Mycol.">
        <title>101 Dothideomycetes genomes: a test case for predicting lifestyles and emergence of pathogens.</title>
        <authorList>
            <person name="Haridas S."/>
            <person name="Albert R."/>
            <person name="Binder M."/>
            <person name="Bloem J."/>
            <person name="Labutti K."/>
            <person name="Salamov A."/>
            <person name="Andreopoulos B."/>
            <person name="Baker S."/>
            <person name="Barry K."/>
            <person name="Bills G."/>
            <person name="Bluhm B."/>
            <person name="Cannon C."/>
            <person name="Castanera R."/>
            <person name="Culley D."/>
            <person name="Daum C."/>
            <person name="Ezra D."/>
            <person name="Gonzalez J."/>
            <person name="Henrissat B."/>
            <person name="Kuo A."/>
            <person name="Liang C."/>
            <person name="Lipzen A."/>
            <person name="Lutzoni F."/>
            <person name="Magnuson J."/>
            <person name="Mondo S."/>
            <person name="Nolan M."/>
            <person name="Ohm R."/>
            <person name="Pangilinan J."/>
            <person name="Park H.-J."/>
            <person name="Ramirez L."/>
            <person name="Alfaro M."/>
            <person name="Sun H."/>
            <person name="Tritt A."/>
            <person name="Yoshinaga Y."/>
            <person name="Zwiers L.-H."/>
            <person name="Turgeon B."/>
            <person name="Goodwin S."/>
            <person name="Spatafora J."/>
            <person name="Crous P."/>
            <person name="Grigoriev I."/>
        </authorList>
    </citation>
    <scope>NUCLEOTIDE SEQUENCE</scope>
    <source>
        <strain evidence="1">ATCC 200398</strain>
    </source>
</reference>
<keyword evidence="2" id="KW-1185">Reference proteome</keyword>
<organism evidence="1 2">
    <name type="scientific">Lindgomyces ingoldianus</name>
    <dbReference type="NCBI Taxonomy" id="673940"/>
    <lineage>
        <taxon>Eukaryota</taxon>
        <taxon>Fungi</taxon>
        <taxon>Dikarya</taxon>
        <taxon>Ascomycota</taxon>
        <taxon>Pezizomycotina</taxon>
        <taxon>Dothideomycetes</taxon>
        <taxon>Pleosporomycetidae</taxon>
        <taxon>Pleosporales</taxon>
        <taxon>Lindgomycetaceae</taxon>
        <taxon>Lindgomyces</taxon>
    </lineage>
</organism>
<accession>A0ACB6R8G2</accession>
<proteinExistence type="predicted"/>
<dbReference type="EMBL" id="MU003496">
    <property type="protein sequence ID" value="KAF2475609.1"/>
    <property type="molecule type" value="Genomic_DNA"/>
</dbReference>
<dbReference type="Proteomes" id="UP000799755">
    <property type="component" value="Unassembled WGS sequence"/>
</dbReference>
<feature type="non-terminal residue" evidence="1">
    <location>
        <position position="1"/>
    </location>
</feature>